<feature type="transmembrane region" description="Helical" evidence="1">
    <location>
        <begin position="688"/>
        <end position="707"/>
    </location>
</feature>
<feature type="domain" description="VWFA" evidence="3">
    <location>
        <begin position="345"/>
        <end position="525"/>
    </location>
</feature>
<dbReference type="PROSITE" id="PS50234">
    <property type="entry name" value="VWFA"/>
    <property type="match status" value="1"/>
</dbReference>
<reference evidence="5 6" key="1">
    <citation type="submission" date="2020-03" db="EMBL/GenBank/DDBJ databases">
        <title>Complete genome sequence of Shewanella sp.</title>
        <authorList>
            <person name="Kim Y.-S."/>
            <person name="Kim S.-J."/>
            <person name="Jung H.-K."/>
            <person name="Kim K.-H."/>
        </authorList>
    </citation>
    <scope>NUCLEOTIDE SEQUENCE [LARGE SCALE GENOMIC DNA]</scope>
    <source>
        <strain evidence="5 6">PN3F2</strain>
    </source>
</reference>
<keyword evidence="2" id="KW-0732">Signal</keyword>
<dbReference type="RefSeq" id="WP_167677942.1">
    <property type="nucleotide sequence ID" value="NZ_CP050313.1"/>
</dbReference>
<evidence type="ECO:0000259" key="3">
    <source>
        <dbReference type="PROSITE" id="PS50234"/>
    </source>
</evidence>
<evidence type="ECO:0000313" key="5">
    <source>
        <dbReference type="EMBL" id="QIR14811.1"/>
    </source>
</evidence>
<name>A0A6G9QLU8_9GAMM</name>
<dbReference type="AlphaFoldDB" id="A0A6G9QLU8"/>
<dbReference type="InterPro" id="IPR013694">
    <property type="entry name" value="VIT"/>
</dbReference>
<dbReference type="PROSITE" id="PS51468">
    <property type="entry name" value="VIT"/>
    <property type="match status" value="1"/>
</dbReference>
<evidence type="ECO:0000256" key="1">
    <source>
        <dbReference type="SAM" id="Phobius"/>
    </source>
</evidence>
<accession>A0A6G9QLU8</accession>
<keyword evidence="1" id="KW-0812">Transmembrane</keyword>
<sequence>MHFKSVSWFCLFTALFWGSSSITLASVSTSAVNADPLDDVITQGVVSYQLGQQSKQMLALDTQVEMTVSGLINRVTVKQVFNNVEDSWINAKYVFPLPDNAAVDGMSLLIGDRVIEGMIKPKAVAKQQFEQAKKQGKQASLVSQQRPNVFTTHLANIGPQQQIVVEITYLQTINYQDGVFSLRFPLVVAPRYRPSGQISLFDESNKLISPRFSPVGYVNMQDKFEMDSHKVSIRVVLDAGTEIEQLTSLYHPIIQSKDGRKTNLSLAGKVPLDRDFVLQWQTSNHQQITSALFYQHSKSHPVLANGPTVDENRLQSIEKSPETYAMALLIPPTMTVKEQHKIHRELILVIDTSGSMAGESIIQAKMALDIALKDLDSKDSFNIIEFNSSVNPLFANAQPVSVNTLTQAKRFIGALHANGGTEMAGALNSALLTTLMPKQQESFSSTTPALRQVIFITDGAVSNEAQLFEQISYQLGESRLFTVGIGSAPNSHFMRRAANVGKGSFSYVGKASEVEQQISALIDKISQPVLTNIELHHLDGTVPDYWPANIDDLYQQDPLYISFKIPAGRVQPVIISGYINGQFWQHQLDFNQGSNAKGIDLVWANAQITELELSQNRAERQRVAKQVEALAMKYHLASSQTSLVAVDVTPVNPNTNNLLEKQVGLLLPAGWQIDSHGVLPQTSTASRLWLLMGASLLMLTILFGLWLKGALPGQRLSIIN</sequence>
<evidence type="ECO:0000256" key="2">
    <source>
        <dbReference type="SAM" id="SignalP"/>
    </source>
</evidence>
<dbReference type="Gene3D" id="3.40.50.410">
    <property type="entry name" value="von Willebrand factor, type A domain"/>
    <property type="match status" value="1"/>
</dbReference>
<gene>
    <name evidence="5" type="ORF">HBH39_10195</name>
</gene>
<organism evidence="5 6">
    <name type="scientific">Shewanella aestuarii</name>
    <dbReference type="NCBI Taxonomy" id="1028752"/>
    <lineage>
        <taxon>Bacteria</taxon>
        <taxon>Pseudomonadati</taxon>
        <taxon>Pseudomonadota</taxon>
        <taxon>Gammaproteobacteria</taxon>
        <taxon>Alteromonadales</taxon>
        <taxon>Shewanellaceae</taxon>
        <taxon>Shewanella</taxon>
    </lineage>
</organism>
<feature type="domain" description="VIT" evidence="4">
    <location>
        <begin position="43"/>
        <end position="171"/>
    </location>
</feature>
<dbReference type="Proteomes" id="UP000502608">
    <property type="component" value="Chromosome"/>
</dbReference>
<dbReference type="Pfam" id="PF08487">
    <property type="entry name" value="VIT"/>
    <property type="match status" value="1"/>
</dbReference>
<keyword evidence="1" id="KW-0472">Membrane</keyword>
<dbReference type="PANTHER" id="PTHR45737:SF6">
    <property type="entry name" value="VON WILLEBRAND FACTOR A DOMAIN-CONTAINING PROTEIN 5A"/>
    <property type="match status" value="1"/>
</dbReference>
<dbReference type="KEGG" id="saes:HBH39_10195"/>
<protein>
    <submittedName>
        <fullName evidence="5">Marine proteobacterial sortase target protein</fullName>
    </submittedName>
</protein>
<dbReference type="SUPFAM" id="SSF53300">
    <property type="entry name" value="vWA-like"/>
    <property type="match status" value="1"/>
</dbReference>
<dbReference type="SMART" id="SM00609">
    <property type="entry name" value="VIT"/>
    <property type="match status" value="1"/>
</dbReference>
<dbReference type="InterPro" id="IPR036465">
    <property type="entry name" value="vWFA_dom_sf"/>
</dbReference>
<keyword evidence="1" id="KW-1133">Transmembrane helix</keyword>
<dbReference type="InterPro" id="IPR022440">
    <property type="entry name" value="CHP03788"/>
</dbReference>
<proteinExistence type="predicted"/>
<feature type="signal peptide" evidence="2">
    <location>
        <begin position="1"/>
        <end position="25"/>
    </location>
</feature>
<dbReference type="Pfam" id="PF13768">
    <property type="entry name" value="VWA_3"/>
    <property type="match status" value="1"/>
</dbReference>
<feature type="chain" id="PRO_5026284245" evidence="2">
    <location>
        <begin position="26"/>
        <end position="720"/>
    </location>
</feature>
<dbReference type="PANTHER" id="PTHR45737">
    <property type="entry name" value="VON WILLEBRAND FACTOR A DOMAIN-CONTAINING PROTEIN 5A"/>
    <property type="match status" value="1"/>
</dbReference>
<dbReference type="InterPro" id="IPR002035">
    <property type="entry name" value="VWF_A"/>
</dbReference>
<dbReference type="SMART" id="SM00327">
    <property type="entry name" value="VWA"/>
    <property type="match status" value="1"/>
</dbReference>
<evidence type="ECO:0000313" key="6">
    <source>
        <dbReference type="Proteomes" id="UP000502608"/>
    </source>
</evidence>
<dbReference type="NCBIfam" id="TIGR03788">
    <property type="entry name" value="marine_srt_targ"/>
    <property type="match status" value="1"/>
</dbReference>
<keyword evidence="6" id="KW-1185">Reference proteome</keyword>
<evidence type="ECO:0000259" key="4">
    <source>
        <dbReference type="PROSITE" id="PS51468"/>
    </source>
</evidence>
<dbReference type="EMBL" id="CP050313">
    <property type="protein sequence ID" value="QIR14811.1"/>
    <property type="molecule type" value="Genomic_DNA"/>
</dbReference>